<accession>A0A7K0CTE2</accession>
<keyword evidence="3" id="KW-1185">Reference proteome</keyword>
<reference evidence="2 3" key="1">
    <citation type="submission" date="2019-10" db="EMBL/GenBank/DDBJ databases">
        <title>Streptomyces smaragdinus sp. nov. and Streptomyces fabii sp. nov., isolated from the gut of fungus growing-termite Macrotermes natalensis.</title>
        <authorList>
            <person name="Schwitalla J."/>
            <person name="Benndorf R."/>
            <person name="Martin K."/>
            <person name="De Beer W."/>
            <person name="Kaster A.-K."/>
            <person name="Vollmers J."/>
            <person name="Poulsen M."/>
            <person name="Beemelmanns C."/>
        </authorList>
    </citation>
    <scope>NUCLEOTIDE SEQUENCE [LARGE SCALE GENOMIC DNA]</scope>
    <source>
        <strain evidence="2 3">RB5</strain>
    </source>
</reference>
<gene>
    <name evidence="2" type="ORF">SRB5_64700</name>
</gene>
<organism evidence="2 3">
    <name type="scientific">Streptomyces smaragdinus</name>
    <dbReference type="NCBI Taxonomy" id="2585196"/>
    <lineage>
        <taxon>Bacteria</taxon>
        <taxon>Bacillati</taxon>
        <taxon>Actinomycetota</taxon>
        <taxon>Actinomycetes</taxon>
        <taxon>Kitasatosporales</taxon>
        <taxon>Streptomycetaceae</taxon>
        <taxon>Streptomyces</taxon>
    </lineage>
</organism>
<evidence type="ECO:0000313" key="3">
    <source>
        <dbReference type="Proteomes" id="UP000466345"/>
    </source>
</evidence>
<evidence type="ECO:0000256" key="1">
    <source>
        <dbReference type="SAM" id="Phobius"/>
    </source>
</evidence>
<keyword evidence="1" id="KW-0472">Membrane</keyword>
<sequence>MASVLLVLATVTTGLYVGLFFAFRFVFMPALGQGSDDEFTAVMRRINRVIVNPWFLALFLGVILWPLLAVFLADDRLLAGLGLAANVVSHGITIGGNIPLNGALDRAPLDTPEQRLAAREAFEVRWNRLHTARTVVGVAGFALLTCATLAQ</sequence>
<feature type="transmembrane region" description="Helical" evidence="1">
    <location>
        <begin position="49"/>
        <end position="73"/>
    </location>
</feature>
<protein>
    <recommendedName>
        <fullName evidence="4">DUF1772 domain-containing protein</fullName>
    </recommendedName>
</protein>
<dbReference type="RefSeq" id="WP_153457052.1">
    <property type="nucleotide sequence ID" value="NZ_WEGJ01000050.1"/>
</dbReference>
<dbReference type="OrthoDB" id="428263at2"/>
<comment type="caution">
    <text evidence="2">The sequence shown here is derived from an EMBL/GenBank/DDBJ whole genome shotgun (WGS) entry which is preliminary data.</text>
</comment>
<dbReference type="Pfam" id="PF08592">
    <property type="entry name" value="Anthrone_oxy"/>
    <property type="match status" value="1"/>
</dbReference>
<evidence type="ECO:0008006" key="4">
    <source>
        <dbReference type="Google" id="ProtNLM"/>
    </source>
</evidence>
<evidence type="ECO:0000313" key="2">
    <source>
        <dbReference type="EMBL" id="MQY16272.1"/>
    </source>
</evidence>
<dbReference type="EMBL" id="WEGJ01000050">
    <property type="protein sequence ID" value="MQY16272.1"/>
    <property type="molecule type" value="Genomic_DNA"/>
</dbReference>
<keyword evidence="1" id="KW-1133">Transmembrane helix</keyword>
<dbReference type="AlphaFoldDB" id="A0A7K0CTE2"/>
<dbReference type="InterPro" id="IPR013901">
    <property type="entry name" value="Anthrone_oxy"/>
</dbReference>
<feature type="transmembrane region" description="Helical" evidence="1">
    <location>
        <begin position="6"/>
        <end position="28"/>
    </location>
</feature>
<proteinExistence type="predicted"/>
<keyword evidence="1" id="KW-0812">Transmembrane</keyword>
<name>A0A7K0CTE2_9ACTN</name>
<dbReference type="Proteomes" id="UP000466345">
    <property type="component" value="Unassembled WGS sequence"/>
</dbReference>